<dbReference type="SUPFAM" id="SSF46785">
    <property type="entry name" value="Winged helix' DNA-binding domain"/>
    <property type="match status" value="1"/>
</dbReference>
<gene>
    <name evidence="5" type="ORF">GCM10023200_55960</name>
</gene>
<dbReference type="InterPro" id="IPR036388">
    <property type="entry name" value="WH-like_DNA-bd_sf"/>
</dbReference>
<dbReference type="Proteomes" id="UP001500928">
    <property type="component" value="Unassembled WGS sequence"/>
</dbReference>
<dbReference type="Pfam" id="PF03965">
    <property type="entry name" value="Penicillinase_R"/>
    <property type="match status" value="1"/>
</dbReference>
<evidence type="ECO:0000313" key="5">
    <source>
        <dbReference type="EMBL" id="GAA4810984.1"/>
    </source>
</evidence>
<evidence type="ECO:0000313" key="6">
    <source>
        <dbReference type="Proteomes" id="UP001500928"/>
    </source>
</evidence>
<evidence type="ECO:0000256" key="2">
    <source>
        <dbReference type="ARBA" id="ARBA00023015"/>
    </source>
</evidence>
<proteinExistence type="inferred from homology"/>
<evidence type="ECO:0000256" key="3">
    <source>
        <dbReference type="ARBA" id="ARBA00023125"/>
    </source>
</evidence>
<dbReference type="RefSeq" id="WP_345423998.1">
    <property type="nucleotide sequence ID" value="NZ_BAABHO010000073.1"/>
</dbReference>
<name>A0ABP9CNA4_9PSEU</name>
<keyword evidence="4" id="KW-0804">Transcription</keyword>
<keyword evidence="3" id="KW-0238">DNA-binding</keyword>
<organism evidence="5 6">
    <name type="scientific">Actinomycetospora chlora</name>
    <dbReference type="NCBI Taxonomy" id="663608"/>
    <lineage>
        <taxon>Bacteria</taxon>
        <taxon>Bacillati</taxon>
        <taxon>Actinomycetota</taxon>
        <taxon>Actinomycetes</taxon>
        <taxon>Pseudonocardiales</taxon>
        <taxon>Pseudonocardiaceae</taxon>
        <taxon>Actinomycetospora</taxon>
    </lineage>
</organism>
<sequence length="126" mass="13580">MTTRDRRAPGSLEKQVWALLLDAGRPLTTGEVRDRLHEQTPAEAPLAHTTVVTILGRLHGKGLLTRSLDGRAHRYTPASTPEGVAATRMHQALADEGDHEAVLSNFVSGLSGTDEALLRRLLGQDG</sequence>
<evidence type="ECO:0000256" key="4">
    <source>
        <dbReference type="ARBA" id="ARBA00023163"/>
    </source>
</evidence>
<protein>
    <submittedName>
        <fullName evidence="5">BlaI/MecI/CopY family transcriptional regulator</fullName>
    </submittedName>
</protein>
<reference evidence="6" key="1">
    <citation type="journal article" date="2019" name="Int. J. Syst. Evol. Microbiol.">
        <title>The Global Catalogue of Microorganisms (GCM) 10K type strain sequencing project: providing services to taxonomists for standard genome sequencing and annotation.</title>
        <authorList>
            <consortium name="The Broad Institute Genomics Platform"/>
            <consortium name="The Broad Institute Genome Sequencing Center for Infectious Disease"/>
            <person name="Wu L."/>
            <person name="Ma J."/>
        </authorList>
    </citation>
    <scope>NUCLEOTIDE SEQUENCE [LARGE SCALE GENOMIC DNA]</scope>
    <source>
        <strain evidence="6">JCM 17979</strain>
    </source>
</reference>
<comment type="caution">
    <text evidence="5">The sequence shown here is derived from an EMBL/GenBank/DDBJ whole genome shotgun (WGS) entry which is preliminary data.</text>
</comment>
<evidence type="ECO:0000256" key="1">
    <source>
        <dbReference type="ARBA" id="ARBA00011046"/>
    </source>
</evidence>
<keyword evidence="6" id="KW-1185">Reference proteome</keyword>
<dbReference type="EMBL" id="BAABHO010000073">
    <property type="protein sequence ID" value="GAA4810984.1"/>
    <property type="molecule type" value="Genomic_DNA"/>
</dbReference>
<comment type="similarity">
    <text evidence="1">Belongs to the BlaI transcriptional regulatory family.</text>
</comment>
<dbReference type="InterPro" id="IPR005650">
    <property type="entry name" value="BlaI_family"/>
</dbReference>
<dbReference type="InterPro" id="IPR036390">
    <property type="entry name" value="WH_DNA-bd_sf"/>
</dbReference>
<dbReference type="Gene3D" id="1.10.10.10">
    <property type="entry name" value="Winged helix-like DNA-binding domain superfamily/Winged helix DNA-binding domain"/>
    <property type="match status" value="1"/>
</dbReference>
<accession>A0ABP9CNA4</accession>
<keyword evidence="2" id="KW-0805">Transcription regulation</keyword>